<comment type="caution">
    <text evidence="2">The sequence shown here is derived from an EMBL/GenBank/DDBJ whole genome shotgun (WGS) entry which is preliminary data.</text>
</comment>
<dbReference type="Proteomes" id="UP000775500">
    <property type="component" value="Unassembled WGS sequence"/>
</dbReference>
<dbReference type="EMBL" id="JACJLU010000002">
    <property type="protein sequence ID" value="MBM6830968.1"/>
    <property type="molecule type" value="Genomic_DNA"/>
</dbReference>
<keyword evidence="3" id="KW-1185">Reference proteome</keyword>
<feature type="region of interest" description="Disordered" evidence="1">
    <location>
        <begin position="15"/>
        <end position="58"/>
    </location>
</feature>
<proteinExistence type="predicted"/>
<reference evidence="2 3" key="1">
    <citation type="journal article" date="2021" name="Sci. Rep.">
        <title>The distribution of antibiotic resistance genes in chicken gut microbiota commensals.</title>
        <authorList>
            <person name="Juricova H."/>
            <person name="Matiasovicova J."/>
            <person name="Kubasova T."/>
            <person name="Cejkova D."/>
            <person name="Rychlik I."/>
        </authorList>
    </citation>
    <scope>NUCLEOTIDE SEQUENCE [LARGE SCALE GENOMIC DNA]</scope>
    <source>
        <strain evidence="2 3">An423</strain>
    </source>
</reference>
<feature type="compositionally biased region" description="Basic and acidic residues" evidence="1">
    <location>
        <begin position="19"/>
        <end position="48"/>
    </location>
</feature>
<protein>
    <submittedName>
        <fullName evidence="2">Uncharacterized protein</fullName>
    </submittedName>
</protein>
<feature type="region of interest" description="Disordered" evidence="1">
    <location>
        <begin position="202"/>
        <end position="242"/>
    </location>
</feature>
<evidence type="ECO:0000313" key="3">
    <source>
        <dbReference type="Proteomes" id="UP000775500"/>
    </source>
</evidence>
<name>A0ABS2FLU1_9FIRM</name>
<sequence>MKQEEDCFTLTTMYLVKKNPSEKEDDKENDSPSEKAEENEFSSDKTEEQAVVENESEAPVVSVSKAGPTFLRVWLLVRQSKDRFFNSRKNPMPLLTEFDYRDLNASNTTYPVLFQNREQIEVQFEDGNGDTFQTEFCARVYAVIGKNISTSAMQSLRELDKEGQKVNEKLRIFVREQMEASVEEDLALLDCFHMKVIESAEKDQIKKESHDNNEEAQDHEPSENIVSVQSKEKQKNKFPFWK</sequence>
<dbReference type="RefSeq" id="WP_204684881.1">
    <property type="nucleotide sequence ID" value="NZ_JACJLU010000002.1"/>
</dbReference>
<evidence type="ECO:0000256" key="1">
    <source>
        <dbReference type="SAM" id="MobiDB-lite"/>
    </source>
</evidence>
<evidence type="ECO:0000313" key="2">
    <source>
        <dbReference type="EMBL" id="MBM6830968.1"/>
    </source>
</evidence>
<feature type="compositionally biased region" description="Basic and acidic residues" evidence="1">
    <location>
        <begin position="202"/>
        <end position="222"/>
    </location>
</feature>
<gene>
    <name evidence="2" type="ORF">H5982_02450</name>
</gene>
<organism evidence="2 3">
    <name type="scientific">Faecalicoccus acidiformans</name>
    <dbReference type="NCBI Taxonomy" id="915173"/>
    <lineage>
        <taxon>Bacteria</taxon>
        <taxon>Bacillati</taxon>
        <taxon>Bacillota</taxon>
        <taxon>Erysipelotrichia</taxon>
        <taxon>Erysipelotrichales</taxon>
        <taxon>Erysipelotrichaceae</taxon>
        <taxon>Faecalicoccus</taxon>
    </lineage>
</organism>
<accession>A0ABS2FLU1</accession>